<dbReference type="Proteomes" id="UP001295469">
    <property type="component" value="Chromosome A01"/>
</dbReference>
<dbReference type="EMBL" id="HG994355">
    <property type="protein sequence ID" value="CAF2152403.1"/>
    <property type="molecule type" value="Genomic_DNA"/>
</dbReference>
<reference evidence="2" key="1">
    <citation type="submission" date="2021-01" db="EMBL/GenBank/DDBJ databases">
        <authorList>
            <consortium name="Genoscope - CEA"/>
            <person name="William W."/>
        </authorList>
    </citation>
    <scope>NUCLEOTIDE SEQUENCE</scope>
</reference>
<evidence type="ECO:0000256" key="1">
    <source>
        <dbReference type="SAM" id="MobiDB-lite"/>
    </source>
</evidence>
<evidence type="ECO:0000313" key="2">
    <source>
        <dbReference type="EMBL" id="CAF2152403.1"/>
    </source>
</evidence>
<proteinExistence type="predicted"/>
<protein>
    <submittedName>
        <fullName evidence="2">(rape) hypothetical protein</fullName>
    </submittedName>
</protein>
<accession>A0A816XWQ3</accession>
<organism evidence="2">
    <name type="scientific">Brassica napus</name>
    <name type="common">Rape</name>
    <dbReference type="NCBI Taxonomy" id="3708"/>
    <lineage>
        <taxon>Eukaryota</taxon>
        <taxon>Viridiplantae</taxon>
        <taxon>Streptophyta</taxon>
        <taxon>Embryophyta</taxon>
        <taxon>Tracheophyta</taxon>
        <taxon>Spermatophyta</taxon>
        <taxon>Magnoliopsida</taxon>
        <taxon>eudicotyledons</taxon>
        <taxon>Gunneridae</taxon>
        <taxon>Pentapetalae</taxon>
        <taxon>rosids</taxon>
        <taxon>malvids</taxon>
        <taxon>Brassicales</taxon>
        <taxon>Brassicaceae</taxon>
        <taxon>Brassiceae</taxon>
        <taxon>Brassica</taxon>
    </lineage>
</organism>
<gene>
    <name evidence="2" type="ORF">DARMORV10_A01P27850.1</name>
</gene>
<name>A0A816XWQ3_BRANA</name>
<feature type="region of interest" description="Disordered" evidence="1">
    <location>
        <begin position="37"/>
        <end position="66"/>
    </location>
</feature>
<sequence>MFTLFSCVVYISQPCRLHNSAIPQTYPKIKKCLDNSAKKRQRRKEDCRRRKESVEEDWSSPSSRILSSSPSILADVVLVTVSQIHFFQSPSSP</sequence>
<feature type="compositionally biased region" description="Basic and acidic residues" evidence="1">
    <location>
        <begin position="37"/>
        <end position="53"/>
    </location>
</feature>
<dbReference type="AlphaFoldDB" id="A0A816XWQ3"/>